<feature type="domain" description="N-end aminoacyl transferase N-terminal" evidence="4">
    <location>
        <begin position="2"/>
        <end position="66"/>
    </location>
</feature>
<feature type="domain" description="N-end rule aminoacyl transferase C-terminal" evidence="5">
    <location>
        <begin position="85"/>
        <end position="205"/>
    </location>
</feature>
<dbReference type="SUPFAM" id="SSF55729">
    <property type="entry name" value="Acyl-CoA N-acyltransferases (Nat)"/>
    <property type="match status" value="1"/>
</dbReference>
<proteinExistence type="predicted"/>
<dbReference type="Pfam" id="PF04376">
    <property type="entry name" value="ATE_N"/>
    <property type="match status" value="1"/>
</dbReference>
<dbReference type="GO" id="GO:0016740">
    <property type="term" value="F:transferase activity"/>
    <property type="evidence" value="ECO:0007669"/>
    <property type="project" value="UniProtKB-KW"/>
</dbReference>
<reference evidence="7" key="1">
    <citation type="journal article" date="2019" name="Int. J. Syst. Evol. Microbiol.">
        <title>The Global Catalogue of Microorganisms (GCM) 10K type strain sequencing project: providing services to taxonomists for standard genome sequencing and annotation.</title>
        <authorList>
            <consortium name="The Broad Institute Genomics Platform"/>
            <consortium name="The Broad Institute Genome Sequencing Center for Infectious Disease"/>
            <person name="Wu L."/>
            <person name="Ma J."/>
        </authorList>
    </citation>
    <scope>NUCLEOTIDE SEQUENCE [LARGE SCALE GENOMIC DNA]</scope>
    <source>
        <strain evidence="7">CGMCC 1.10131</strain>
    </source>
</reference>
<evidence type="ECO:0000256" key="1">
    <source>
        <dbReference type="ARBA" id="ARBA00022490"/>
    </source>
</evidence>
<dbReference type="InterPro" id="IPR030700">
    <property type="entry name" value="N-end_Aminoacyl_Trfase"/>
</dbReference>
<keyword evidence="7" id="KW-1185">Reference proteome</keyword>
<gene>
    <name evidence="6" type="primary">ate</name>
    <name evidence="6" type="ORF">GCM10007414_02280</name>
</gene>
<evidence type="ECO:0000259" key="5">
    <source>
        <dbReference type="Pfam" id="PF04377"/>
    </source>
</evidence>
<protein>
    <submittedName>
        <fullName evidence="6">Arginyl-tRNA--protein transferase</fullName>
    </submittedName>
</protein>
<dbReference type="NCBIfam" id="NF002342">
    <property type="entry name" value="PRK01305.1-3"/>
    <property type="match status" value="1"/>
</dbReference>
<dbReference type="InterPro" id="IPR017138">
    <property type="entry name" value="Asp_Glu_LeuTrfase"/>
</dbReference>
<keyword evidence="1" id="KW-0963">Cytoplasm</keyword>
<dbReference type="PIRSF" id="PIRSF037208">
    <property type="entry name" value="ATE_pro_prd"/>
    <property type="match status" value="1"/>
</dbReference>
<dbReference type="NCBIfam" id="NF002345">
    <property type="entry name" value="PRK01305.2-2"/>
    <property type="match status" value="1"/>
</dbReference>
<name>A0ABQ1HWM4_9ALTE</name>
<keyword evidence="3" id="KW-0012">Acyltransferase</keyword>
<comment type="caution">
    <text evidence="6">The sequence shown here is derived from an EMBL/GenBank/DDBJ whole genome shotgun (WGS) entry which is preliminary data.</text>
</comment>
<dbReference type="Pfam" id="PF04377">
    <property type="entry name" value="ATE_C"/>
    <property type="match status" value="1"/>
</dbReference>
<evidence type="ECO:0000256" key="3">
    <source>
        <dbReference type="ARBA" id="ARBA00023315"/>
    </source>
</evidence>
<keyword evidence="2 6" id="KW-0808">Transferase</keyword>
<dbReference type="PANTHER" id="PTHR21367:SF1">
    <property type="entry name" value="ARGINYL-TRNA--PROTEIN TRANSFERASE 1"/>
    <property type="match status" value="1"/>
</dbReference>
<dbReference type="NCBIfam" id="NF002346">
    <property type="entry name" value="PRK01305.2-3"/>
    <property type="match status" value="1"/>
</dbReference>
<evidence type="ECO:0000313" key="7">
    <source>
        <dbReference type="Proteomes" id="UP000651977"/>
    </source>
</evidence>
<dbReference type="InterPro" id="IPR016181">
    <property type="entry name" value="Acyl_CoA_acyltransferase"/>
</dbReference>
<dbReference type="PANTHER" id="PTHR21367">
    <property type="entry name" value="ARGININE-TRNA-PROTEIN TRANSFERASE 1"/>
    <property type="match status" value="1"/>
</dbReference>
<evidence type="ECO:0000313" key="6">
    <source>
        <dbReference type="EMBL" id="GGA93175.1"/>
    </source>
</evidence>
<accession>A0ABQ1HWM4</accession>
<evidence type="ECO:0000256" key="2">
    <source>
        <dbReference type="ARBA" id="ARBA00022679"/>
    </source>
</evidence>
<sequence length="212" mass="24645">MPGQQEQLSVLLSQAQQKALYYQQLLELGFRRSGDSLYAPACPTCSQCQSLRVNVQQFAASRSQKRILNKASSVSHEWHQQLNDEDYRLFARYIEARHKDGPMYPTSRKVFDDFLGASWSTTRYLKLYHQQQLIAVCVCDVLPQALSAVYTFFEPTLTHLSLGRLAVLRQIEHANKANKTWLYLGFQIDACQKMNYKSHYLPNQRYIEGKWQ</sequence>
<dbReference type="InterPro" id="IPR007471">
    <property type="entry name" value="N-end_Aminoacyl_Trfase_N"/>
</dbReference>
<organism evidence="6 7">
    <name type="scientific">Agarivorans gilvus</name>
    <dbReference type="NCBI Taxonomy" id="680279"/>
    <lineage>
        <taxon>Bacteria</taxon>
        <taxon>Pseudomonadati</taxon>
        <taxon>Pseudomonadota</taxon>
        <taxon>Gammaproteobacteria</taxon>
        <taxon>Alteromonadales</taxon>
        <taxon>Alteromonadaceae</taxon>
        <taxon>Agarivorans</taxon>
    </lineage>
</organism>
<dbReference type="InterPro" id="IPR007472">
    <property type="entry name" value="N-end_Aminoacyl_Trfase_C"/>
</dbReference>
<dbReference type="Proteomes" id="UP000651977">
    <property type="component" value="Unassembled WGS sequence"/>
</dbReference>
<dbReference type="EMBL" id="BMDY01000001">
    <property type="protein sequence ID" value="GGA93175.1"/>
    <property type="molecule type" value="Genomic_DNA"/>
</dbReference>
<evidence type="ECO:0000259" key="4">
    <source>
        <dbReference type="Pfam" id="PF04376"/>
    </source>
</evidence>